<feature type="chain" id="PRO_5026142801" evidence="1">
    <location>
        <begin position="25"/>
        <end position="167"/>
    </location>
</feature>
<evidence type="ECO:0000256" key="1">
    <source>
        <dbReference type="SAM" id="SignalP"/>
    </source>
</evidence>
<keyword evidence="1" id="KW-0732">Signal</keyword>
<protein>
    <submittedName>
        <fullName evidence="2">Uncharacterized protein</fullName>
    </submittedName>
</protein>
<sequence length="167" mass="18339">MSAKAAAPALIVAAMALVGDYSAAAEGANQARPTQHQAAPFKQEDIRSVIAKMVSDWTALDADYVKIVSSLVEFSRFDEEQFLKNMQLLKATRQLETALQQAAVPEILSSEHMALRRAIAKVRGRLVTVDHLFRQHFVVPDEYQSALPGKALSDLADHTNRQLAKLA</sequence>
<comment type="caution">
    <text evidence="2">The sequence shown here is derived from an EMBL/GenBank/DDBJ whole genome shotgun (WGS) entry which is preliminary data.</text>
</comment>
<name>A0A6I4KTF9_9PSED</name>
<evidence type="ECO:0000313" key="2">
    <source>
        <dbReference type="EMBL" id="MVW75364.1"/>
    </source>
</evidence>
<feature type="signal peptide" evidence="1">
    <location>
        <begin position="1"/>
        <end position="24"/>
    </location>
</feature>
<evidence type="ECO:0000313" key="3">
    <source>
        <dbReference type="Proteomes" id="UP000429555"/>
    </source>
</evidence>
<reference evidence="2 3" key="1">
    <citation type="submission" date="2019-11" db="EMBL/GenBank/DDBJ databases">
        <title>Pseudomonas flavidum sp. nov., isolated from Baiyang Lake.</title>
        <authorList>
            <person name="Zhao Y."/>
        </authorList>
    </citation>
    <scope>NUCLEOTIDE SEQUENCE [LARGE SCALE GENOMIC DNA]</scope>
    <source>
        <strain evidence="3">R-22-3 w-18</strain>
    </source>
</reference>
<keyword evidence="3" id="KW-1185">Reference proteome</keyword>
<accession>A0A6I4KTF9</accession>
<dbReference type="Proteomes" id="UP000429555">
    <property type="component" value="Unassembled WGS sequence"/>
</dbReference>
<gene>
    <name evidence="2" type="ORF">GJV18_08550</name>
</gene>
<proteinExistence type="predicted"/>
<dbReference type="RefSeq" id="WP_160344454.1">
    <property type="nucleotide sequence ID" value="NZ_WKJZ01000001.1"/>
</dbReference>
<organism evidence="2 3">
    <name type="scientific">Pseudomonas xionganensis</name>
    <dbReference type="NCBI Taxonomy" id="2654845"/>
    <lineage>
        <taxon>Bacteria</taxon>
        <taxon>Pseudomonadati</taxon>
        <taxon>Pseudomonadota</taxon>
        <taxon>Gammaproteobacteria</taxon>
        <taxon>Pseudomonadales</taxon>
        <taxon>Pseudomonadaceae</taxon>
        <taxon>Pseudomonas</taxon>
    </lineage>
</organism>
<dbReference type="EMBL" id="WKJZ01000001">
    <property type="protein sequence ID" value="MVW75364.1"/>
    <property type="molecule type" value="Genomic_DNA"/>
</dbReference>
<dbReference type="AlphaFoldDB" id="A0A6I4KTF9"/>